<reference evidence="6" key="1">
    <citation type="submission" date="2012-03" db="EMBL/GenBank/DDBJ databases">
        <title>Complete sequence of chromosome of Deinococcus peraridilitoris DSM 19664.</title>
        <authorList>
            <person name="Lucas S."/>
            <person name="Copeland A."/>
            <person name="Lapidus A."/>
            <person name="Glavina del Rio T."/>
            <person name="Dalin E."/>
            <person name="Tice H."/>
            <person name="Bruce D."/>
            <person name="Goodwin L."/>
            <person name="Pitluck S."/>
            <person name="Peters L."/>
            <person name="Mikhailova N."/>
            <person name="Lu M."/>
            <person name="Kyrpides N."/>
            <person name="Mavromatis K."/>
            <person name="Ivanova N."/>
            <person name="Brettin T."/>
            <person name="Detter J.C."/>
            <person name="Han C."/>
            <person name="Larimer F."/>
            <person name="Land M."/>
            <person name="Hauser L."/>
            <person name="Markowitz V."/>
            <person name="Cheng J.-F."/>
            <person name="Hugenholtz P."/>
            <person name="Woyke T."/>
            <person name="Wu D."/>
            <person name="Pukall R."/>
            <person name="Steenblock K."/>
            <person name="Brambilla E."/>
            <person name="Klenk H.-P."/>
            <person name="Eisen J.A."/>
        </authorList>
    </citation>
    <scope>NUCLEOTIDE SEQUENCE [LARGE SCALE GENOMIC DNA]</scope>
    <source>
        <strain evidence="6">DSM 19664 / LMG 22246 / CIP 109416 / KR-200</strain>
    </source>
</reference>
<name>L0A2R1_DEIPD</name>
<comment type="function">
    <text evidence="3">Specifically catalyzes the cleavage of the D-lactyl ether substituent of MurNAc 6-phosphate, producing GlcNAc 6-phosphate and D-lactate.</text>
</comment>
<dbReference type="GO" id="GO:0097367">
    <property type="term" value="F:carbohydrate derivative binding"/>
    <property type="evidence" value="ECO:0007669"/>
    <property type="project" value="InterPro"/>
</dbReference>
<comment type="pathway">
    <text evidence="3">Amino-sugar metabolism; N-acetylmuramate degradation.</text>
</comment>
<dbReference type="GO" id="GO:0009254">
    <property type="term" value="P:peptidoglycan turnover"/>
    <property type="evidence" value="ECO:0007669"/>
    <property type="project" value="TreeGrafter"/>
</dbReference>
<protein>
    <recommendedName>
        <fullName evidence="3">N-acetylmuramic acid 6-phosphate etherase</fullName>
        <shortName evidence="3">MurNAc-6-P etherase</shortName>
        <ecNumber evidence="3">4.2.1.126</ecNumber>
    </recommendedName>
    <alternativeName>
        <fullName evidence="3">N-acetylmuramic acid 6-phosphate hydrolase</fullName>
    </alternativeName>
    <alternativeName>
        <fullName evidence="3">N-acetylmuramic acid 6-phosphate lyase</fullName>
    </alternativeName>
</protein>
<dbReference type="PATRIC" id="fig|937777.3.peg.1788"/>
<dbReference type="RefSeq" id="WP_015235610.1">
    <property type="nucleotide sequence ID" value="NC_019793.1"/>
</dbReference>
<evidence type="ECO:0000313" key="5">
    <source>
        <dbReference type="EMBL" id="AFZ67305.1"/>
    </source>
</evidence>
<dbReference type="CDD" id="cd05007">
    <property type="entry name" value="SIS_Etherase"/>
    <property type="match status" value="1"/>
</dbReference>
<dbReference type="InterPro" id="IPR005488">
    <property type="entry name" value="Etherase_MurQ"/>
</dbReference>
<dbReference type="GO" id="GO:0097173">
    <property type="term" value="P:N-acetylmuramic acid catabolic process"/>
    <property type="evidence" value="ECO:0007669"/>
    <property type="project" value="UniProtKB-UniPathway"/>
</dbReference>
<sequence length="295" mass="30458">MLDTEQLNSHYDQLDTLGTADVVRALVDDQTQAVQAVSAVLGDLTRAVDETVTRLARGGRLIYAGAGTSGRLAQLDAAELVPTFSWPAERAVALLAGGRLAMFEAQEGAEDSTDGALQDLAEVELGAGDVVIAVAASGTTPYTVAALRRAREVGALAIGMANNPGTPLLLEADIPLCLHTGAEVIGGSTRLKAGSAQKIALNTFSSAVMVRLGKVYGNLMVDVKASNHKLRERAVMLVMTAAGVSETEARAVLAQADFKVNVAIVSLLRGVSVSEARALLQASGGHVRAAITSTS</sequence>
<dbReference type="InterPro" id="IPR040190">
    <property type="entry name" value="MURQ/GCKR"/>
</dbReference>
<dbReference type="PANTHER" id="PTHR10088">
    <property type="entry name" value="GLUCOKINASE REGULATORY PROTEIN"/>
    <property type="match status" value="1"/>
</dbReference>
<dbReference type="EC" id="4.2.1.126" evidence="3"/>
<dbReference type="eggNOG" id="COG2103">
    <property type="taxonomic scope" value="Bacteria"/>
</dbReference>
<dbReference type="NCBIfam" id="NF009222">
    <property type="entry name" value="PRK12570.1"/>
    <property type="match status" value="1"/>
</dbReference>
<dbReference type="PROSITE" id="PS51464">
    <property type="entry name" value="SIS"/>
    <property type="match status" value="1"/>
</dbReference>
<dbReference type="GO" id="GO:0016835">
    <property type="term" value="F:carbon-oxygen lyase activity"/>
    <property type="evidence" value="ECO:0007669"/>
    <property type="project" value="UniProtKB-UniRule"/>
</dbReference>
<dbReference type="OrthoDB" id="9813395at2"/>
<comment type="subunit">
    <text evidence="3">Homodimer.</text>
</comment>
<evidence type="ECO:0000256" key="1">
    <source>
        <dbReference type="ARBA" id="ARBA00023239"/>
    </source>
</evidence>
<dbReference type="FunFam" id="1.10.8.1080:FF:000001">
    <property type="entry name" value="N-acetylmuramic acid 6-phosphate etherase"/>
    <property type="match status" value="1"/>
</dbReference>
<dbReference type="Proteomes" id="UP000010467">
    <property type="component" value="Chromosome"/>
</dbReference>
<dbReference type="InterPro" id="IPR001347">
    <property type="entry name" value="SIS_dom"/>
</dbReference>
<keyword evidence="1 3" id="KW-0456">Lyase</keyword>
<evidence type="ECO:0000256" key="3">
    <source>
        <dbReference type="HAMAP-Rule" id="MF_00068"/>
    </source>
</evidence>
<dbReference type="KEGG" id="dpd:Deipe_1786"/>
<feature type="active site" evidence="3">
    <location>
        <position position="110"/>
    </location>
</feature>
<feature type="active site" description="Proton donor" evidence="3">
    <location>
        <position position="79"/>
    </location>
</feature>
<comment type="catalytic activity">
    <reaction evidence="3">
        <text>N-acetyl-D-muramate 6-phosphate + H2O = N-acetyl-D-glucosamine 6-phosphate + (R)-lactate</text>
        <dbReference type="Rhea" id="RHEA:26410"/>
        <dbReference type="ChEBI" id="CHEBI:15377"/>
        <dbReference type="ChEBI" id="CHEBI:16004"/>
        <dbReference type="ChEBI" id="CHEBI:57513"/>
        <dbReference type="ChEBI" id="CHEBI:58722"/>
        <dbReference type="EC" id="4.2.1.126"/>
    </reaction>
</comment>
<dbReference type="PANTHER" id="PTHR10088:SF4">
    <property type="entry name" value="GLUCOKINASE REGULATORY PROTEIN"/>
    <property type="match status" value="1"/>
</dbReference>
<evidence type="ECO:0000256" key="2">
    <source>
        <dbReference type="ARBA" id="ARBA00023277"/>
    </source>
</evidence>
<dbReference type="Gene3D" id="1.10.8.1080">
    <property type="match status" value="1"/>
</dbReference>
<gene>
    <name evidence="3" type="primary">murQ</name>
    <name evidence="5" type="ordered locus">Deipe_1786</name>
</gene>
<organism evidence="5 6">
    <name type="scientific">Deinococcus peraridilitoris (strain DSM 19664 / LMG 22246 / CIP 109416 / KR-200)</name>
    <dbReference type="NCBI Taxonomy" id="937777"/>
    <lineage>
        <taxon>Bacteria</taxon>
        <taxon>Thermotogati</taxon>
        <taxon>Deinococcota</taxon>
        <taxon>Deinococci</taxon>
        <taxon>Deinococcales</taxon>
        <taxon>Deinococcaceae</taxon>
        <taxon>Deinococcus</taxon>
    </lineage>
</organism>
<keyword evidence="6" id="KW-1185">Reference proteome</keyword>
<comment type="similarity">
    <text evidence="3">Belongs to the GCKR-like family. MurNAc-6-P etherase subfamily.</text>
</comment>
<dbReference type="HAMAP" id="MF_00068">
    <property type="entry name" value="MurQ"/>
    <property type="match status" value="1"/>
</dbReference>
<dbReference type="STRING" id="937777.Deipe_1786"/>
<dbReference type="AlphaFoldDB" id="L0A2R1"/>
<dbReference type="UniPathway" id="UPA00342"/>
<dbReference type="Pfam" id="PF22645">
    <property type="entry name" value="GKRP_SIS_N"/>
    <property type="match status" value="1"/>
</dbReference>
<evidence type="ECO:0000313" key="6">
    <source>
        <dbReference type="Proteomes" id="UP000010467"/>
    </source>
</evidence>
<dbReference type="NCBIfam" id="NF003915">
    <property type="entry name" value="PRK05441.1"/>
    <property type="match status" value="1"/>
</dbReference>
<comment type="miscellaneous">
    <text evidence="3">A lyase-type mechanism (elimination/hydration) is suggested for the cleavage of the lactyl ether bond of MurNAc 6-phosphate, with the formation of an alpha,beta-unsaturated aldehyde intermediate with (E)-stereochemistry, followed by the syn addition of water to give product.</text>
</comment>
<evidence type="ECO:0000259" key="4">
    <source>
        <dbReference type="PROSITE" id="PS51464"/>
    </source>
</evidence>
<dbReference type="EMBL" id="CP003382">
    <property type="protein sequence ID" value="AFZ67305.1"/>
    <property type="molecule type" value="Genomic_DNA"/>
</dbReference>
<accession>L0A2R1</accession>
<dbReference type="Gene3D" id="3.40.50.10490">
    <property type="entry name" value="Glucose-6-phosphate isomerase like protein, domain 1"/>
    <property type="match status" value="1"/>
</dbReference>
<dbReference type="InterPro" id="IPR046348">
    <property type="entry name" value="SIS_dom_sf"/>
</dbReference>
<proteinExistence type="inferred from homology"/>
<dbReference type="HOGENOM" id="CLU_049049_1_1_0"/>
<dbReference type="NCBIfam" id="TIGR00274">
    <property type="entry name" value="N-acetylmuramic acid 6-phosphate etherase"/>
    <property type="match status" value="1"/>
</dbReference>
<dbReference type="SUPFAM" id="SSF53697">
    <property type="entry name" value="SIS domain"/>
    <property type="match status" value="1"/>
</dbReference>
<feature type="domain" description="SIS" evidence="4">
    <location>
        <begin position="51"/>
        <end position="214"/>
    </location>
</feature>
<dbReference type="GO" id="GO:0046348">
    <property type="term" value="P:amino sugar catabolic process"/>
    <property type="evidence" value="ECO:0007669"/>
    <property type="project" value="InterPro"/>
</dbReference>
<dbReference type="GO" id="GO:0016803">
    <property type="term" value="F:ether hydrolase activity"/>
    <property type="evidence" value="ECO:0007669"/>
    <property type="project" value="TreeGrafter"/>
</dbReference>
<dbReference type="Pfam" id="PF20741">
    <property type="entry name" value="GKRP-like_C"/>
    <property type="match status" value="1"/>
</dbReference>
<keyword evidence="2 3" id="KW-0119">Carbohydrate metabolism</keyword>